<keyword evidence="7" id="KW-1185">Reference proteome</keyword>
<sequence length="529" mass="59656">FSGLGVILIPTEAEQLTMRLSRVPGVMITQFVDPLPAGKSTPDFARKPMNVTAQEGKKAVFKAMVSGEPTPTVTWGRNKDKVEDPQTYKIKYDERVREHILEIHNVKPDHADTYKCFVANEYGKAVSTATLTVLTGEIIYEKLFKKHKHLLCSAFSRAVVTRKKQLPPKKEGEIDPKLWELLLSAPKKDYEKICLDFGVTDFRWMLKRLNQMKKEREEEQAKVVENLDNVKQIEVKPNGRAEFGFDMKLLDPNSAIHLYKDGTMVPYGHDENSKPCLKKEGTKYVFTMKDLQPEDAGFYQVDVEDANVLTTDFQVPDVEFTTKIKDVKAVESEDAIFECVLSTPLNRITWSKSDSSLEHGHKYEITVSEDKLTHTLRVKDCGIDDTGAYYAIAGIISSSASLTVEEDGDSSSKGHGRFKVNMPEIKSLDFEVPPSFIVTLKRRTAPQGYECYMSCAVRGNPTPRVTWYRNNISLNTNTNYHITNVCGVCSLLILRVGPRDNGEYKVAIDNKLGRAESSMSLNVRGNNNF</sequence>
<dbReference type="InterPro" id="IPR003598">
    <property type="entry name" value="Ig_sub2"/>
</dbReference>
<dbReference type="SMART" id="SM00409">
    <property type="entry name" value="IG"/>
    <property type="match status" value="4"/>
</dbReference>
<dbReference type="InterPro" id="IPR050964">
    <property type="entry name" value="Striated_Muscle_Regulatory"/>
</dbReference>
<dbReference type="InterPro" id="IPR013098">
    <property type="entry name" value="Ig_I-set"/>
</dbReference>
<dbReference type="Pfam" id="PF18362">
    <property type="entry name" value="THB"/>
    <property type="match status" value="1"/>
</dbReference>
<evidence type="ECO:0000256" key="3">
    <source>
        <dbReference type="ARBA" id="ARBA00022737"/>
    </source>
</evidence>
<reference evidence="6" key="2">
    <citation type="submission" date="2025-09" db="UniProtKB">
        <authorList>
            <consortium name="Ensembl"/>
        </authorList>
    </citation>
    <scope>IDENTIFICATION</scope>
</reference>
<dbReference type="InterPro" id="IPR040849">
    <property type="entry name" value="MyBP-C_THB"/>
</dbReference>
<dbReference type="InterPro" id="IPR007110">
    <property type="entry name" value="Ig-like_dom"/>
</dbReference>
<keyword evidence="4" id="KW-0393">Immunoglobulin domain</keyword>
<dbReference type="PROSITE" id="PS50835">
    <property type="entry name" value="IG_LIKE"/>
    <property type="match status" value="3"/>
</dbReference>
<proteinExistence type="predicted"/>
<dbReference type="SUPFAM" id="SSF48726">
    <property type="entry name" value="Immunoglobulin"/>
    <property type="match status" value="4"/>
</dbReference>
<reference evidence="6" key="1">
    <citation type="submission" date="2025-08" db="UniProtKB">
        <authorList>
            <consortium name="Ensembl"/>
        </authorList>
    </citation>
    <scope>IDENTIFICATION</scope>
</reference>
<dbReference type="InterPro" id="IPR036179">
    <property type="entry name" value="Ig-like_dom_sf"/>
</dbReference>
<dbReference type="AlphaFoldDB" id="A0A3Q1FS74"/>
<feature type="domain" description="Ig-like" evidence="5">
    <location>
        <begin position="316"/>
        <end position="403"/>
    </location>
</feature>
<evidence type="ECO:0000256" key="2">
    <source>
        <dbReference type="ARBA" id="ARBA00022490"/>
    </source>
</evidence>
<evidence type="ECO:0000256" key="4">
    <source>
        <dbReference type="ARBA" id="ARBA00023319"/>
    </source>
</evidence>
<organism evidence="6 7">
    <name type="scientific">Acanthochromis polyacanthus</name>
    <name type="common">spiny chromis</name>
    <dbReference type="NCBI Taxonomy" id="80966"/>
    <lineage>
        <taxon>Eukaryota</taxon>
        <taxon>Metazoa</taxon>
        <taxon>Chordata</taxon>
        <taxon>Craniata</taxon>
        <taxon>Vertebrata</taxon>
        <taxon>Euteleostomi</taxon>
        <taxon>Actinopterygii</taxon>
        <taxon>Neopterygii</taxon>
        <taxon>Teleostei</taxon>
        <taxon>Neoteleostei</taxon>
        <taxon>Acanthomorphata</taxon>
        <taxon>Ovalentaria</taxon>
        <taxon>Pomacentridae</taxon>
        <taxon>Acanthochromis</taxon>
    </lineage>
</organism>
<dbReference type="InterPro" id="IPR003599">
    <property type="entry name" value="Ig_sub"/>
</dbReference>
<evidence type="ECO:0000313" key="6">
    <source>
        <dbReference type="Ensembl" id="ENSAPOP00000021086.1"/>
    </source>
</evidence>
<protein>
    <submittedName>
        <fullName evidence="6">Immunoglobulin-like and fibronectin type III domain-containing protein 1</fullName>
    </submittedName>
</protein>
<dbReference type="Ensembl" id="ENSAPOT00000017195.1">
    <property type="protein sequence ID" value="ENSAPOP00000021086.1"/>
    <property type="gene ID" value="ENSAPOG00000001459.1"/>
</dbReference>
<dbReference type="InterPro" id="IPR013783">
    <property type="entry name" value="Ig-like_fold"/>
</dbReference>
<dbReference type="GO" id="GO:0031430">
    <property type="term" value="C:M band"/>
    <property type="evidence" value="ECO:0007669"/>
    <property type="project" value="TreeGrafter"/>
</dbReference>
<dbReference type="PANTHER" id="PTHR13817:SF180">
    <property type="entry name" value="IMMUNOGLOBULIN-LIKE AND FIBRONECTIN TYPE III DOMAIN-CONTAINING 1, TANDEM DUPLICATE 3-RELATED"/>
    <property type="match status" value="1"/>
</dbReference>
<dbReference type="Gene3D" id="2.60.40.10">
    <property type="entry name" value="Immunoglobulins"/>
    <property type="match status" value="4"/>
</dbReference>
<dbReference type="FunFam" id="2.60.40.10:FF:001452">
    <property type="entry name" value="Uncharacterized protein, isoform F"/>
    <property type="match status" value="1"/>
</dbReference>
<dbReference type="PANTHER" id="PTHR13817">
    <property type="entry name" value="TITIN"/>
    <property type="match status" value="1"/>
</dbReference>
<dbReference type="Pfam" id="PF07679">
    <property type="entry name" value="I-set"/>
    <property type="match status" value="3"/>
</dbReference>
<keyword evidence="3" id="KW-0677">Repeat</keyword>
<dbReference type="SMART" id="SM00408">
    <property type="entry name" value="IGc2"/>
    <property type="match status" value="2"/>
</dbReference>
<dbReference type="Proteomes" id="UP000257200">
    <property type="component" value="Unplaced"/>
</dbReference>
<evidence type="ECO:0000259" key="5">
    <source>
        <dbReference type="PROSITE" id="PS50835"/>
    </source>
</evidence>
<feature type="domain" description="Ig-like" evidence="5">
    <location>
        <begin position="42"/>
        <end position="132"/>
    </location>
</feature>
<accession>A0A3Q1FS74</accession>
<evidence type="ECO:0000313" key="7">
    <source>
        <dbReference type="Proteomes" id="UP000257200"/>
    </source>
</evidence>
<dbReference type="GO" id="GO:0045214">
    <property type="term" value="P:sarcomere organization"/>
    <property type="evidence" value="ECO:0007669"/>
    <property type="project" value="TreeGrafter"/>
</dbReference>
<evidence type="ECO:0000256" key="1">
    <source>
        <dbReference type="ARBA" id="ARBA00004496"/>
    </source>
</evidence>
<feature type="domain" description="Ig-like" evidence="5">
    <location>
        <begin position="434"/>
        <end position="522"/>
    </location>
</feature>
<comment type="subcellular location">
    <subcellularLocation>
        <location evidence="1">Cytoplasm</location>
    </subcellularLocation>
</comment>
<dbReference type="GeneTree" id="ENSGT00940000160123"/>
<dbReference type="FunFam" id="2.60.40.10:FF:000425">
    <property type="entry name" value="Myosin light chain kinase"/>
    <property type="match status" value="1"/>
</dbReference>
<dbReference type="FunFam" id="2.60.40.10:FF:001097">
    <property type="entry name" value="Immunoglobulin-like and fibronectin type III domain-containing protein 1"/>
    <property type="match status" value="1"/>
</dbReference>
<name>A0A3Q1FS74_9TELE</name>
<keyword evidence="2" id="KW-0963">Cytoplasm</keyword>